<evidence type="ECO:0000256" key="2">
    <source>
        <dbReference type="ARBA" id="ARBA00023015"/>
    </source>
</evidence>
<dbReference type="GeneID" id="8110218"/>
<sequence>MCSPWPGVVLRLCQVHGAGHSAYYCAAGTQLERLVISLVDGNKTTNASDQDGLSLPVMTTLARSSGRPLSGDAANLQSPRHWGQIRQFNQETAYVPGTHWTVILDEIKQLKNMLSHEDTSNSRSTSSASALPLDTTESNVLFGGHKSLSSQEILAAVPSRSIADRLVAGYFLDRPIVTIVLHGPTFLLEYDGFWEDPLGTPMTWIGLLFSVMCLVLSYRPEAVPMISDSQELARIYREKIVQCLYLGKYSNGTPYSVETLLLYLHIELLRASDTQSEPWTMLGVVVRLAYRMGYHRDPSHFPNIPPFEGEMRRRVWSMLVRLDIQMSAQVGLPRMIREDQADVAEPRNLLDEDLHRDMQELPASRPAAVLTEIQYSLLESRLLSIRGGITDWMEAVTNRRTNLALAKANISRLDQQLDNAYAALPETLRMRPMAKSLVDNAETILRRMVLFLHLQESKCSLYYRFATLLPSFGIEEESQINHNSAHSIYIEAALHIIRCQRTLYDETQISGRLCKDRWKVSALLRNPCLMATSLLCSEIGAVHSGPVFNSSTNQFPQQSDDSPTSPKSQLNHLAPEKRAAIVQALHDSCLVWTHLSETSHEAFKVVEAVRSVLNAMPNTDMTMSPTVDNGPILDMTMNNVTMVPSGSVAGSPSRMLDLLQQQSDGHDPNMRLSTATSQLPNLVAQHHGIGEGSQMHYDPLSQNQLNMVSKTFGRKILKADDSFQHPQRLEQMERMAKYFPKRFAFLL</sequence>
<evidence type="ECO:0000256" key="3">
    <source>
        <dbReference type="ARBA" id="ARBA00023163"/>
    </source>
</evidence>
<evidence type="ECO:0000259" key="6">
    <source>
        <dbReference type="SMART" id="SM00906"/>
    </source>
</evidence>
<dbReference type="GO" id="GO:0006351">
    <property type="term" value="P:DNA-templated transcription"/>
    <property type="evidence" value="ECO:0007669"/>
    <property type="project" value="InterPro"/>
</dbReference>
<dbReference type="eggNOG" id="ENOG502SHVI">
    <property type="taxonomic scope" value="Eukaryota"/>
</dbReference>
<dbReference type="CDD" id="cd12148">
    <property type="entry name" value="fungal_TF_MHR"/>
    <property type="match status" value="1"/>
</dbReference>
<dbReference type="PANTHER" id="PTHR31001:SF49">
    <property type="entry name" value="ZN(II)2CYS6 TRANSCRIPTION FACTOR (EUROFUNG)"/>
    <property type="match status" value="1"/>
</dbReference>
<feature type="region of interest" description="Disordered" evidence="5">
    <location>
        <begin position="550"/>
        <end position="571"/>
    </location>
</feature>
<dbReference type="PANTHER" id="PTHR31001">
    <property type="entry name" value="UNCHARACTERIZED TRANSCRIPTIONAL REGULATORY PROTEIN"/>
    <property type="match status" value="1"/>
</dbReference>
<evidence type="ECO:0000256" key="1">
    <source>
        <dbReference type="ARBA" id="ARBA00004123"/>
    </source>
</evidence>
<dbReference type="STRING" id="441959.B8LV36"/>
<feature type="domain" description="Xylanolytic transcriptional activator regulatory" evidence="6">
    <location>
        <begin position="278"/>
        <end position="352"/>
    </location>
</feature>
<dbReference type="FunCoup" id="B8LV36">
    <property type="interactions" value="1332"/>
</dbReference>
<dbReference type="InParanoid" id="B8LV36"/>
<keyword evidence="4" id="KW-0539">Nucleus</keyword>
<comment type="subcellular location">
    <subcellularLocation>
        <location evidence="1">Nucleus</location>
    </subcellularLocation>
</comment>
<dbReference type="InterPro" id="IPR007219">
    <property type="entry name" value="XnlR_reg_dom"/>
</dbReference>
<name>B8LV36_TALSN</name>
<keyword evidence="8" id="KW-1185">Reference proteome</keyword>
<organism evidence="7 8">
    <name type="scientific">Talaromyces stipitatus (strain ATCC 10500 / CBS 375.48 / QM 6759 / NRRL 1006)</name>
    <name type="common">Penicillium stipitatum</name>
    <dbReference type="NCBI Taxonomy" id="441959"/>
    <lineage>
        <taxon>Eukaryota</taxon>
        <taxon>Fungi</taxon>
        <taxon>Dikarya</taxon>
        <taxon>Ascomycota</taxon>
        <taxon>Pezizomycotina</taxon>
        <taxon>Eurotiomycetes</taxon>
        <taxon>Eurotiomycetidae</taxon>
        <taxon>Eurotiales</taxon>
        <taxon>Trichocomaceae</taxon>
        <taxon>Talaromyces</taxon>
        <taxon>Talaromyces sect. Talaromyces</taxon>
    </lineage>
</organism>
<dbReference type="OrthoDB" id="4223376at2759"/>
<evidence type="ECO:0000256" key="5">
    <source>
        <dbReference type="SAM" id="MobiDB-lite"/>
    </source>
</evidence>
<dbReference type="InterPro" id="IPR050613">
    <property type="entry name" value="Sec_Metabolite_Reg"/>
</dbReference>
<gene>
    <name evidence="7" type="ORF">TSTA_061470</name>
</gene>
<dbReference type="PhylomeDB" id="B8LV36"/>
<keyword evidence="3" id="KW-0804">Transcription</keyword>
<dbReference type="EMBL" id="EQ962652">
    <property type="protein sequence ID" value="EED22657.1"/>
    <property type="molecule type" value="Genomic_DNA"/>
</dbReference>
<dbReference type="GO" id="GO:0003677">
    <property type="term" value="F:DNA binding"/>
    <property type="evidence" value="ECO:0007669"/>
    <property type="project" value="InterPro"/>
</dbReference>
<dbReference type="AlphaFoldDB" id="B8LV36"/>
<evidence type="ECO:0000313" key="8">
    <source>
        <dbReference type="Proteomes" id="UP000001745"/>
    </source>
</evidence>
<dbReference type="VEuPathDB" id="FungiDB:TSTA_061470"/>
<keyword evidence="2" id="KW-0805">Transcription regulation</keyword>
<proteinExistence type="predicted"/>
<dbReference type="Pfam" id="PF04082">
    <property type="entry name" value="Fungal_trans"/>
    <property type="match status" value="1"/>
</dbReference>
<protein>
    <recommendedName>
        <fullName evidence="6">Xylanolytic transcriptional activator regulatory domain-containing protein</fullName>
    </recommendedName>
</protein>
<accession>B8LV36</accession>
<dbReference type="Proteomes" id="UP000001745">
    <property type="component" value="Unassembled WGS sequence"/>
</dbReference>
<evidence type="ECO:0000313" key="7">
    <source>
        <dbReference type="EMBL" id="EED22657.1"/>
    </source>
</evidence>
<dbReference type="GO" id="GO:0005634">
    <property type="term" value="C:nucleus"/>
    <property type="evidence" value="ECO:0007669"/>
    <property type="project" value="UniProtKB-SubCell"/>
</dbReference>
<reference evidence="8" key="1">
    <citation type="journal article" date="2015" name="Genome Announc.">
        <title>Genome sequence of the AIDS-associated pathogen Penicillium marneffei (ATCC18224) and its near taxonomic relative Talaromyces stipitatus (ATCC10500).</title>
        <authorList>
            <person name="Nierman W.C."/>
            <person name="Fedorova-Abrams N.D."/>
            <person name="Andrianopoulos A."/>
        </authorList>
    </citation>
    <scope>NUCLEOTIDE SEQUENCE [LARGE SCALE GENOMIC DNA]</scope>
    <source>
        <strain evidence="8">ATCC 10500 / CBS 375.48 / QM 6759 / NRRL 1006</strain>
    </source>
</reference>
<dbReference type="GO" id="GO:0008270">
    <property type="term" value="F:zinc ion binding"/>
    <property type="evidence" value="ECO:0007669"/>
    <property type="project" value="InterPro"/>
</dbReference>
<evidence type="ECO:0000256" key="4">
    <source>
        <dbReference type="ARBA" id="ARBA00023242"/>
    </source>
</evidence>
<dbReference type="SMART" id="SM00906">
    <property type="entry name" value="Fungal_trans"/>
    <property type="match status" value="1"/>
</dbReference>
<dbReference type="RefSeq" id="XP_002340044.1">
    <property type="nucleotide sequence ID" value="XM_002340003.1"/>
</dbReference>